<dbReference type="Pfam" id="PF01636">
    <property type="entry name" value="APH"/>
    <property type="match status" value="1"/>
</dbReference>
<sequence>MTRSSAATDDIQDVARTLCAGPIRSISEIRRGGNSRIFRVETQAARYALKKYPAADNRNRLEAEVNALGFMERKGIGRTPKVVAVSPERRFALLTWIDGEAVDAVTDADVADFAAFQIALDRGIDAEARSAIGEASEACLSGPRIMSQIERRYARLAAVKHDVPEFAAFFDEVLEPSLARFEAGAQEAYRRLGFDFSQDIAPQFRTLIPSDMGAHNALRAADGRLHFLDFEYFGWDDPLTSIANFVMHPGMRLSDRQKALYQQALLGHFGRHAESERLPALMPLYGLRWCAIILGELLPERWQHRLDSNAAHGTWDDVRRQQIAKARALVSQMTSWERGPLARS</sequence>
<accession>A0A512N4V6</accession>
<dbReference type="AlphaFoldDB" id="A0A512N4V6"/>
<evidence type="ECO:0000259" key="1">
    <source>
        <dbReference type="Pfam" id="PF01636"/>
    </source>
</evidence>
<keyword evidence="3" id="KW-1185">Reference proteome</keyword>
<gene>
    <name evidence="2" type="ORF">RSO01_11860</name>
</gene>
<dbReference type="GO" id="GO:0016740">
    <property type="term" value="F:transferase activity"/>
    <property type="evidence" value="ECO:0007669"/>
    <property type="project" value="UniProtKB-KW"/>
</dbReference>
<organism evidence="2 3">
    <name type="scientific">Reyranella soli</name>
    <dbReference type="NCBI Taxonomy" id="1230389"/>
    <lineage>
        <taxon>Bacteria</taxon>
        <taxon>Pseudomonadati</taxon>
        <taxon>Pseudomonadota</taxon>
        <taxon>Alphaproteobacteria</taxon>
        <taxon>Hyphomicrobiales</taxon>
        <taxon>Reyranellaceae</taxon>
        <taxon>Reyranella</taxon>
    </lineage>
</organism>
<dbReference type="Gene3D" id="3.30.200.20">
    <property type="entry name" value="Phosphorylase Kinase, domain 1"/>
    <property type="match status" value="1"/>
</dbReference>
<dbReference type="InterPro" id="IPR002575">
    <property type="entry name" value="Aminoglycoside_PTrfase"/>
</dbReference>
<reference evidence="2 3" key="1">
    <citation type="submission" date="2019-07" db="EMBL/GenBank/DDBJ databases">
        <title>Whole genome shotgun sequence of Reyranella soli NBRC 108950.</title>
        <authorList>
            <person name="Hosoyama A."/>
            <person name="Uohara A."/>
            <person name="Ohji S."/>
            <person name="Ichikawa N."/>
        </authorList>
    </citation>
    <scope>NUCLEOTIDE SEQUENCE [LARGE SCALE GENOMIC DNA]</scope>
    <source>
        <strain evidence="2 3">NBRC 108950</strain>
    </source>
</reference>
<dbReference type="SUPFAM" id="SSF56112">
    <property type="entry name" value="Protein kinase-like (PK-like)"/>
    <property type="match status" value="1"/>
</dbReference>
<feature type="domain" description="Aminoglycoside phosphotransferase" evidence="1">
    <location>
        <begin position="26"/>
        <end position="272"/>
    </location>
</feature>
<dbReference type="Gene3D" id="3.90.1200.10">
    <property type="match status" value="1"/>
</dbReference>
<protein>
    <submittedName>
        <fullName evidence="2">Aminoglycoside phosphotransferase</fullName>
    </submittedName>
</protein>
<evidence type="ECO:0000313" key="3">
    <source>
        <dbReference type="Proteomes" id="UP000321058"/>
    </source>
</evidence>
<dbReference type="RefSeq" id="WP_170302867.1">
    <property type="nucleotide sequence ID" value="NZ_BKAJ01000020.1"/>
</dbReference>
<comment type="caution">
    <text evidence="2">The sequence shown here is derived from an EMBL/GenBank/DDBJ whole genome shotgun (WGS) entry which is preliminary data.</text>
</comment>
<dbReference type="EMBL" id="BKAJ01000020">
    <property type="protein sequence ID" value="GEP54020.1"/>
    <property type="molecule type" value="Genomic_DNA"/>
</dbReference>
<dbReference type="Proteomes" id="UP000321058">
    <property type="component" value="Unassembled WGS sequence"/>
</dbReference>
<evidence type="ECO:0000313" key="2">
    <source>
        <dbReference type="EMBL" id="GEP54020.1"/>
    </source>
</evidence>
<keyword evidence="2" id="KW-0808">Transferase</keyword>
<name>A0A512N4V6_9HYPH</name>
<proteinExistence type="predicted"/>
<dbReference type="InterPro" id="IPR011009">
    <property type="entry name" value="Kinase-like_dom_sf"/>
</dbReference>